<dbReference type="SMART" id="SM01265">
    <property type="entry name" value="Mab-21"/>
    <property type="match status" value="1"/>
</dbReference>
<dbReference type="InterPro" id="IPR046903">
    <property type="entry name" value="Mab-21-like_nuc_Trfase"/>
</dbReference>
<dbReference type="Pfam" id="PF20266">
    <property type="entry name" value="Mab-21_C"/>
    <property type="match status" value="1"/>
</dbReference>
<keyword evidence="8" id="KW-0067">ATP-binding</keyword>
<evidence type="ECO:0000256" key="4">
    <source>
        <dbReference type="ARBA" id="ARBA00022679"/>
    </source>
</evidence>
<evidence type="ECO:0000256" key="6">
    <source>
        <dbReference type="ARBA" id="ARBA00022723"/>
    </source>
</evidence>
<dbReference type="EMBL" id="JAMKOV010000004">
    <property type="protein sequence ID" value="KAI8040256.1"/>
    <property type="molecule type" value="Genomic_DNA"/>
</dbReference>
<evidence type="ECO:0000256" key="2">
    <source>
        <dbReference type="ARBA" id="ARBA00001946"/>
    </source>
</evidence>
<evidence type="ECO:0000256" key="8">
    <source>
        <dbReference type="ARBA" id="ARBA00022840"/>
    </source>
</evidence>
<evidence type="ECO:0000259" key="13">
    <source>
        <dbReference type="Pfam" id="PF20266"/>
    </source>
</evidence>
<dbReference type="GO" id="GO:0005525">
    <property type="term" value="F:GTP binding"/>
    <property type="evidence" value="ECO:0007669"/>
    <property type="project" value="UniProtKB-KW"/>
</dbReference>
<comment type="cofactor">
    <cofactor evidence="2">
        <name>Mg(2+)</name>
        <dbReference type="ChEBI" id="CHEBI:18420"/>
    </cofactor>
</comment>
<dbReference type="Pfam" id="PF03281">
    <property type="entry name" value="Mab-21"/>
    <property type="match status" value="1"/>
</dbReference>
<reference evidence="14" key="1">
    <citation type="journal article" date="2023" name="Genome Biol. Evol.">
        <title>Long-read-based Genome Assembly of Drosophila gunungcola Reveals Fewer Chemosensory Genes in Flower-breeding Species.</title>
        <authorList>
            <person name="Negi A."/>
            <person name="Liao B.Y."/>
            <person name="Yeh S.D."/>
        </authorList>
    </citation>
    <scope>NUCLEOTIDE SEQUENCE</scope>
    <source>
        <strain evidence="14">Sukarami</strain>
    </source>
</reference>
<evidence type="ECO:0000256" key="10">
    <source>
        <dbReference type="ARBA" id="ARBA00023134"/>
    </source>
</evidence>
<name>A0A9P9YNM8_9MUSC</name>
<evidence type="ECO:0000256" key="5">
    <source>
        <dbReference type="ARBA" id="ARBA00022695"/>
    </source>
</evidence>
<evidence type="ECO:0000256" key="3">
    <source>
        <dbReference type="ARBA" id="ARBA00008307"/>
    </source>
</evidence>
<dbReference type="Gene3D" id="1.10.1410.40">
    <property type="match status" value="1"/>
</dbReference>
<gene>
    <name evidence="14" type="ORF">M5D96_006196</name>
</gene>
<keyword evidence="11" id="KW-0464">Manganese</keyword>
<keyword evidence="4" id="KW-0808">Transferase</keyword>
<proteinExistence type="inferred from homology"/>
<dbReference type="InterPro" id="IPR024810">
    <property type="entry name" value="MAB21L/cGLR"/>
</dbReference>
<keyword evidence="15" id="KW-1185">Reference proteome</keyword>
<evidence type="ECO:0000313" key="14">
    <source>
        <dbReference type="EMBL" id="KAI8040256.1"/>
    </source>
</evidence>
<dbReference type="GO" id="GO:0046872">
    <property type="term" value="F:metal ion binding"/>
    <property type="evidence" value="ECO:0007669"/>
    <property type="project" value="UniProtKB-KW"/>
</dbReference>
<dbReference type="Proteomes" id="UP001059596">
    <property type="component" value="Unassembled WGS sequence"/>
</dbReference>
<evidence type="ECO:0000256" key="9">
    <source>
        <dbReference type="ARBA" id="ARBA00022842"/>
    </source>
</evidence>
<comment type="similarity">
    <text evidence="3">Belongs to the mab-21 family.</text>
</comment>
<dbReference type="Gene3D" id="3.30.460.90">
    <property type="match status" value="1"/>
</dbReference>
<dbReference type="GO" id="GO:0005524">
    <property type="term" value="F:ATP binding"/>
    <property type="evidence" value="ECO:0007669"/>
    <property type="project" value="UniProtKB-KW"/>
</dbReference>
<evidence type="ECO:0000256" key="11">
    <source>
        <dbReference type="ARBA" id="ARBA00023211"/>
    </source>
</evidence>
<feature type="domain" description="Mab-21-like HhH/H2TH-like" evidence="13">
    <location>
        <begin position="237"/>
        <end position="326"/>
    </location>
</feature>
<keyword evidence="5" id="KW-0548">Nucleotidyltransferase</keyword>
<dbReference type="AlphaFoldDB" id="A0A9P9YNM8"/>
<keyword evidence="9" id="KW-0460">Magnesium</keyword>
<dbReference type="GO" id="GO:0016779">
    <property type="term" value="F:nucleotidyltransferase activity"/>
    <property type="evidence" value="ECO:0007669"/>
    <property type="project" value="UniProtKB-KW"/>
</dbReference>
<protein>
    <recommendedName>
        <fullName evidence="16">Cyclic GMP-AMP synthase</fullName>
    </recommendedName>
</protein>
<accession>A0A9P9YNM8</accession>
<evidence type="ECO:0000259" key="12">
    <source>
        <dbReference type="Pfam" id="PF03281"/>
    </source>
</evidence>
<sequence>MSFSANLKTILNRLLISEEDRREYTKDALCIQNQVMEKLENADSTFKKAYDGLSLGGSYLDRVKLGTPDEFDLHLKLKFPFQITPVADEKGFVYLRAPNGYNQFVSYCGYISRDKLQSWLRTVFNRVFGAYNYLDVTSSSSGRVYRVKYTLDGQGCAHSIEAKCGNRIIEFDIVPAFEFVESQWPWPLSDLKVSKKERGNYSWLAVPQKKRGDNDDRTFLVCAAQWEREYMKRQDNLKNVLRLMKGLRDKQNPDRPNAGLPHLTSYMIKTVILQELPKINWQQDEGTLLLKMWNCLVNYLDAGHLAFFWADDKNVFDRMSNDQLRICRINSKKVLDKLRDPRIQNSLDDLSNLFDLN</sequence>
<dbReference type="PANTHER" id="PTHR10656:SF42">
    <property type="entry name" value="CYCLIC GMP-AMP SYNTHASE-LIKE PROTEIN-RELATED"/>
    <property type="match status" value="1"/>
</dbReference>
<dbReference type="PANTHER" id="PTHR10656">
    <property type="entry name" value="CELL FATE DETERMINING PROTEIN MAB21-RELATED"/>
    <property type="match status" value="1"/>
</dbReference>
<feature type="domain" description="Mab-21-like nucleotidyltransferase" evidence="12">
    <location>
        <begin position="59"/>
        <end position="186"/>
    </location>
</feature>
<keyword evidence="10" id="KW-0342">GTP-binding</keyword>
<dbReference type="OrthoDB" id="6054650at2759"/>
<dbReference type="InterPro" id="IPR046906">
    <property type="entry name" value="Mab-21_HhH/H2TH-like"/>
</dbReference>
<evidence type="ECO:0000256" key="7">
    <source>
        <dbReference type="ARBA" id="ARBA00022741"/>
    </source>
</evidence>
<evidence type="ECO:0000313" key="15">
    <source>
        <dbReference type="Proteomes" id="UP001059596"/>
    </source>
</evidence>
<keyword evidence="6" id="KW-0479">Metal-binding</keyword>
<comment type="caution">
    <text evidence="14">The sequence shown here is derived from an EMBL/GenBank/DDBJ whole genome shotgun (WGS) entry which is preliminary data.</text>
</comment>
<evidence type="ECO:0000256" key="1">
    <source>
        <dbReference type="ARBA" id="ARBA00001936"/>
    </source>
</evidence>
<comment type="cofactor">
    <cofactor evidence="1">
        <name>Mn(2+)</name>
        <dbReference type="ChEBI" id="CHEBI:29035"/>
    </cofactor>
</comment>
<keyword evidence="7" id="KW-0547">Nucleotide-binding</keyword>
<organism evidence="14 15">
    <name type="scientific">Drosophila gunungcola</name>
    <name type="common">fruit fly</name>
    <dbReference type="NCBI Taxonomy" id="103775"/>
    <lineage>
        <taxon>Eukaryota</taxon>
        <taxon>Metazoa</taxon>
        <taxon>Ecdysozoa</taxon>
        <taxon>Arthropoda</taxon>
        <taxon>Hexapoda</taxon>
        <taxon>Insecta</taxon>
        <taxon>Pterygota</taxon>
        <taxon>Neoptera</taxon>
        <taxon>Endopterygota</taxon>
        <taxon>Diptera</taxon>
        <taxon>Brachycera</taxon>
        <taxon>Muscomorpha</taxon>
        <taxon>Ephydroidea</taxon>
        <taxon>Drosophilidae</taxon>
        <taxon>Drosophila</taxon>
        <taxon>Sophophora</taxon>
    </lineage>
</organism>
<evidence type="ECO:0008006" key="16">
    <source>
        <dbReference type="Google" id="ProtNLM"/>
    </source>
</evidence>